<keyword evidence="1" id="KW-0805">Transcription regulation</keyword>
<name>A0A6I7HM50_9HYPH</name>
<evidence type="ECO:0000256" key="3">
    <source>
        <dbReference type="ARBA" id="ARBA00023163"/>
    </source>
</evidence>
<gene>
    <name evidence="6" type="ORF">DFR48_106141</name>
</gene>
<accession>A0A6I7HM50</accession>
<dbReference type="Proteomes" id="UP000252582">
    <property type="component" value="Unassembled WGS sequence"/>
</dbReference>
<keyword evidence="2 4" id="KW-0238">DNA-binding</keyword>
<feature type="domain" description="HTH tetR-type" evidence="5">
    <location>
        <begin position="17"/>
        <end position="77"/>
    </location>
</feature>
<dbReference type="PRINTS" id="PR00455">
    <property type="entry name" value="HTHTETR"/>
</dbReference>
<dbReference type="PANTHER" id="PTHR30055:SF234">
    <property type="entry name" value="HTH-TYPE TRANSCRIPTIONAL REGULATOR BETI"/>
    <property type="match status" value="1"/>
</dbReference>
<dbReference type="GO" id="GO:0003700">
    <property type="term" value="F:DNA-binding transcription factor activity"/>
    <property type="evidence" value="ECO:0007669"/>
    <property type="project" value="TreeGrafter"/>
</dbReference>
<dbReference type="PANTHER" id="PTHR30055">
    <property type="entry name" value="HTH-TYPE TRANSCRIPTIONAL REGULATOR RUTR"/>
    <property type="match status" value="1"/>
</dbReference>
<dbReference type="SUPFAM" id="SSF48498">
    <property type="entry name" value="Tetracyclin repressor-like, C-terminal domain"/>
    <property type="match status" value="1"/>
</dbReference>
<dbReference type="InterPro" id="IPR036271">
    <property type="entry name" value="Tet_transcr_reg_TetR-rel_C_sf"/>
</dbReference>
<dbReference type="InterPro" id="IPR039536">
    <property type="entry name" value="TetR_C_Proteobacteria"/>
</dbReference>
<evidence type="ECO:0000256" key="4">
    <source>
        <dbReference type="PROSITE-ProRule" id="PRU00335"/>
    </source>
</evidence>
<evidence type="ECO:0000256" key="1">
    <source>
        <dbReference type="ARBA" id="ARBA00023015"/>
    </source>
</evidence>
<dbReference type="InterPro" id="IPR001647">
    <property type="entry name" value="HTH_TetR"/>
</dbReference>
<sequence length="210" mass="23294">MSNSVASPGRPPVLDETKRRELILQAAEEVFASLGYGDATMEEIARACGMAKKSVYKLFPDKPALFRALIQSHDPVDAWVASPDEAADPRDRLRKLLIGLAAFILSPRQLALTRLVISEARKSPDLADLFYRECMDRAQTLMVERLQPTNLLSDAADMERKKLLVDVFLGAILGQLHLQALILDMDQDTLMRQLQIRIDVALAALCPPAT</sequence>
<feature type="DNA-binding region" description="H-T-H motif" evidence="4">
    <location>
        <begin position="40"/>
        <end position="59"/>
    </location>
</feature>
<reference evidence="6 7" key="1">
    <citation type="submission" date="2018-07" db="EMBL/GenBank/DDBJ databases">
        <title>Genomic Encyclopedia of Type Strains, Phase IV (KMG-IV): sequencing the most valuable type-strain genomes for metagenomic binning, comparative biology and taxonomic classification.</title>
        <authorList>
            <person name="Goeker M."/>
        </authorList>
    </citation>
    <scope>NUCLEOTIDE SEQUENCE [LARGE SCALE GENOMIC DNA]</scope>
    <source>
        <strain evidence="6 7">DSM 25528</strain>
    </source>
</reference>
<dbReference type="SUPFAM" id="SSF46689">
    <property type="entry name" value="Homeodomain-like"/>
    <property type="match status" value="1"/>
</dbReference>
<dbReference type="RefSeq" id="WP_170141860.1">
    <property type="nucleotide sequence ID" value="NZ_QPIX01000006.1"/>
</dbReference>
<keyword evidence="3" id="KW-0804">Transcription</keyword>
<dbReference type="Pfam" id="PF14246">
    <property type="entry name" value="TetR_C_7"/>
    <property type="match status" value="1"/>
</dbReference>
<evidence type="ECO:0000256" key="2">
    <source>
        <dbReference type="ARBA" id="ARBA00023125"/>
    </source>
</evidence>
<dbReference type="InterPro" id="IPR050109">
    <property type="entry name" value="HTH-type_TetR-like_transc_reg"/>
</dbReference>
<keyword evidence="7" id="KW-1185">Reference proteome</keyword>
<proteinExistence type="predicted"/>
<dbReference type="Gene3D" id="1.10.357.10">
    <property type="entry name" value="Tetracycline Repressor, domain 2"/>
    <property type="match status" value="1"/>
</dbReference>
<comment type="caution">
    <text evidence="6">The sequence shown here is derived from an EMBL/GenBank/DDBJ whole genome shotgun (WGS) entry which is preliminary data.</text>
</comment>
<protein>
    <submittedName>
        <fullName evidence="6">TetR family transcriptional regulator</fullName>
    </submittedName>
</protein>
<dbReference type="InterPro" id="IPR009057">
    <property type="entry name" value="Homeodomain-like_sf"/>
</dbReference>
<dbReference type="AlphaFoldDB" id="A0A6I7HM50"/>
<dbReference type="GO" id="GO:0000976">
    <property type="term" value="F:transcription cis-regulatory region binding"/>
    <property type="evidence" value="ECO:0007669"/>
    <property type="project" value="TreeGrafter"/>
</dbReference>
<organism evidence="6 7">
    <name type="scientific">Ciceribacter lividus</name>
    <dbReference type="NCBI Taxonomy" id="1197950"/>
    <lineage>
        <taxon>Bacteria</taxon>
        <taxon>Pseudomonadati</taxon>
        <taxon>Pseudomonadota</taxon>
        <taxon>Alphaproteobacteria</taxon>
        <taxon>Hyphomicrobiales</taxon>
        <taxon>Rhizobiaceae</taxon>
        <taxon>Ciceribacter</taxon>
    </lineage>
</organism>
<dbReference type="PROSITE" id="PS50977">
    <property type="entry name" value="HTH_TETR_2"/>
    <property type="match status" value="1"/>
</dbReference>
<dbReference type="EMBL" id="QPIX01000006">
    <property type="protein sequence ID" value="RCW24019.1"/>
    <property type="molecule type" value="Genomic_DNA"/>
</dbReference>
<dbReference type="Pfam" id="PF00440">
    <property type="entry name" value="TetR_N"/>
    <property type="match status" value="1"/>
</dbReference>
<evidence type="ECO:0000313" key="7">
    <source>
        <dbReference type="Proteomes" id="UP000252582"/>
    </source>
</evidence>
<evidence type="ECO:0000313" key="6">
    <source>
        <dbReference type="EMBL" id="RCW24019.1"/>
    </source>
</evidence>
<evidence type="ECO:0000259" key="5">
    <source>
        <dbReference type="PROSITE" id="PS50977"/>
    </source>
</evidence>